<protein>
    <recommendedName>
        <fullName evidence="4">PH domain-containing protein</fullName>
    </recommendedName>
</protein>
<comment type="caution">
    <text evidence="2">The sequence shown here is derived from an EMBL/GenBank/DDBJ whole genome shotgun (WGS) entry which is preliminary data.</text>
</comment>
<accession>A0ABP8DL81</accession>
<sequence>MHERRSAARAKEAGTQYRVQVERVSIRTPGRHTRTPVARVIGGGHDACMIDESAVPYQARYRVSPTIWGLVLASLIAGTVALAVDGSDDLGLVVGAGCYAASATLLALYGHAALTGKIGLRVDRNGIQFGGRPPLYRAMTDFVAWSDISAVYLYRVRILLFTETYVGLQGHDGPAPLPQRIPANAVRMIWHVPADVVAASRSTNGFKVDPAALIAAVNLVAPSVPVVDLTAVAPMLAPTPRRSTFG</sequence>
<keyword evidence="1" id="KW-0812">Transmembrane</keyword>
<proteinExistence type="predicted"/>
<dbReference type="Proteomes" id="UP001500620">
    <property type="component" value="Unassembled WGS sequence"/>
</dbReference>
<organism evidence="2 3">
    <name type="scientific">Dactylosporangium darangshiense</name>
    <dbReference type="NCBI Taxonomy" id="579108"/>
    <lineage>
        <taxon>Bacteria</taxon>
        <taxon>Bacillati</taxon>
        <taxon>Actinomycetota</taxon>
        <taxon>Actinomycetes</taxon>
        <taxon>Micromonosporales</taxon>
        <taxon>Micromonosporaceae</taxon>
        <taxon>Dactylosporangium</taxon>
    </lineage>
</organism>
<feature type="transmembrane region" description="Helical" evidence="1">
    <location>
        <begin position="67"/>
        <end position="84"/>
    </location>
</feature>
<evidence type="ECO:0000313" key="3">
    <source>
        <dbReference type="Proteomes" id="UP001500620"/>
    </source>
</evidence>
<evidence type="ECO:0008006" key="4">
    <source>
        <dbReference type="Google" id="ProtNLM"/>
    </source>
</evidence>
<dbReference type="EMBL" id="BAABAT010000032">
    <property type="protein sequence ID" value="GAA4258787.1"/>
    <property type="molecule type" value="Genomic_DNA"/>
</dbReference>
<gene>
    <name evidence="2" type="ORF">GCM10022255_080810</name>
</gene>
<keyword evidence="1" id="KW-0472">Membrane</keyword>
<evidence type="ECO:0000313" key="2">
    <source>
        <dbReference type="EMBL" id="GAA4258787.1"/>
    </source>
</evidence>
<name>A0ABP8DL81_9ACTN</name>
<feature type="transmembrane region" description="Helical" evidence="1">
    <location>
        <begin position="90"/>
        <end position="114"/>
    </location>
</feature>
<evidence type="ECO:0000256" key="1">
    <source>
        <dbReference type="SAM" id="Phobius"/>
    </source>
</evidence>
<keyword evidence="1" id="KW-1133">Transmembrane helix</keyword>
<keyword evidence="3" id="KW-1185">Reference proteome</keyword>
<reference evidence="3" key="1">
    <citation type="journal article" date="2019" name="Int. J. Syst. Evol. Microbiol.">
        <title>The Global Catalogue of Microorganisms (GCM) 10K type strain sequencing project: providing services to taxonomists for standard genome sequencing and annotation.</title>
        <authorList>
            <consortium name="The Broad Institute Genomics Platform"/>
            <consortium name="The Broad Institute Genome Sequencing Center for Infectious Disease"/>
            <person name="Wu L."/>
            <person name="Ma J."/>
        </authorList>
    </citation>
    <scope>NUCLEOTIDE SEQUENCE [LARGE SCALE GENOMIC DNA]</scope>
    <source>
        <strain evidence="3">JCM 17441</strain>
    </source>
</reference>